<organism evidence="7 8">
    <name type="scientific">Wolfiporia cocos (strain MD-104)</name>
    <name type="common">Brown rot fungus</name>
    <dbReference type="NCBI Taxonomy" id="742152"/>
    <lineage>
        <taxon>Eukaryota</taxon>
        <taxon>Fungi</taxon>
        <taxon>Dikarya</taxon>
        <taxon>Basidiomycota</taxon>
        <taxon>Agaricomycotina</taxon>
        <taxon>Agaricomycetes</taxon>
        <taxon>Polyporales</taxon>
        <taxon>Phaeolaceae</taxon>
        <taxon>Wolfiporia</taxon>
    </lineage>
</organism>
<dbReference type="Gene3D" id="2.60.40.1180">
    <property type="entry name" value="Golgi alpha-mannosidase II"/>
    <property type="match status" value="1"/>
</dbReference>
<feature type="transmembrane region" description="Helical" evidence="5">
    <location>
        <begin position="795"/>
        <end position="815"/>
    </location>
</feature>
<comment type="similarity">
    <text evidence="1">Belongs to the glycosyl hydrolase 5 (cellulase A) family.</text>
</comment>
<keyword evidence="5" id="KW-0472">Membrane</keyword>
<dbReference type="AlphaFoldDB" id="A0A2H3JJU3"/>
<dbReference type="InterPro" id="IPR018087">
    <property type="entry name" value="Glyco_hydro_5_CS"/>
</dbReference>
<keyword evidence="8" id="KW-1185">Reference proteome</keyword>
<evidence type="ECO:0000256" key="3">
    <source>
        <dbReference type="ARBA" id="ARBA00023295"/>
    </source>
</evidence>
<evidence type="ECO:0000313" key="8">
    <source>
        <dbReference type="Proteomes" id="UP000218811"/>
    </source>
</evidence>
<dbReference type="GO" id="GO:0050295">
    <property type="term" value="F:steryl-beta-glucosidase activity"/>
    <property type="evidence" value="ECO:0007669"/>
    <property type="project" value="TreeGrafter"/>
</dbReference>
<name>A0A2H3JJU3_WOLCO</name>
<dbReference type="PANTHER" id="PTHR31308:SF5">
    <property type="entry name" value="ERGOSTERYL-BETA-GLUCOSIDASE"/>
    <property type="match status" value="1"/>
</dbReference>
<dbReference type="Pfam" id="PF18564">
    <property type="entry name" value="Glyco_hydro_5_C"/>
    <property type="match status" value="1"/>
</dbReference>
<gene>
    <name evidence="7" type="ORF">WOLCODRAFT_140649</name>
</gene>
<evidence type="ECO:0000259" key="6">
    <source>
        <dbReference type="Pfam" id="PF18564"/>
    </source>
</evidence>
<feature type="region of interest" description="Disordered" evidence="4">
    <location>
        <begin position="1"/>
        <end position="74"/>
    </location>
</feature>
<dbReference type="InterPro" id="IPR052066">
    <property type="entry name" value="Glycosphingolipid_Hydrolases"/>
</dbReference>
<dbReference type="InterPro" id="IPR041036">
    <property type="entry name" value="GH5_C"/>
</dbReference>
<protein>
    <submittedName>
        <fullName evidence="7">Glycoside hydrolase family 5 protein</fullName>
    </submittedName>
</protein>
<dbReference type="InterPro" id="IPR017853">
    <property type="entry name" value="GH"/>
</dbReference>
<dbReference type="STRING" id="742152.A0A2H3JJU3"/>
<proteinExistence type="inferred from homology"/>
<keyword evidence="5" id="KW-1133">Transmembrane helix</keyword>
<sequence>MDLSSSSIATRSRAESEASFIMVGSEQSPNLGASTWQELERPGRVESGDDVETSEAVREQPSTTAPAVQHPVAHRIPPQRQTFAHAWSGTGDGDKITIHGRHFVDTHGRVCHLRGVNLSGNCKTPTNHDHDTFPANHDAVTFVGRPFPLEEAPEHFARLRRWGLTFIRFLVTWEAVEHAGPGIYDHEYLDYVRALLSLLPQFGLCAFVVMHQDVWSRYSGGSGAPAWTLEAVGFDLHGLEEPGAAWLKGVRGGGHTEDERGLWPCGYQKLAAATMATCFWAGNTFAPKLQVERGGTMTGIETFLQEAFLNMWEVVAKAVGDLDGVVGFEMINEPHRGYVELKSMNAFDYNTDLHLGHVPTAFQSFMLGAGHPTEVGFWTRWFPVPTRLTSKNVLNTARQKAWREDGPTQGQCLWEMHGVWGWDIKKDEGVVLRESYFTKRPMTGQKVDWYVDYYFPFAKRWADRVQSVTSADKLVLLEPIPNEFCPDSWTPEIQPSNMVYAPHWYDLNTLFTKTYSDFTANVQGLSRGMFPLKAFYWGHQGARDNFALQIRNIVESGYRSLGEKPVIIGECGIPMDMNKGEAFVTDRWTWQTRMMDAMITALERSLVGFTLWTYNPDNDDHIGDDWNGENFSWFSRKRGLPASWLDFEQTSPTLDNGARILRAIVRPYPARTAGIPLRFEYEMNSGAFTFSWTIPDPNAEPVAPTTALVEKPPLAGHPVLTSKDTEIFLPSMLAHDRQVIVKGLRENDRYRYDEARQTLTITAADLVPGAVHQIEVSLKPPIKAAFEVNSFWDDFGGHIIAILVLVGSIFAYSIASRIMA</sequence>
<dbReference type="PROSITE" id="PS00659">
    <property type="entry name" value="GLYCOSYL_HYDROL_F5"/>
    <property type="match status" value="1"/>
</dbReference>
<evidence type="ECO:0000256" key="4">
    <source>
        <dbReference type="SAM" id="MobiDB-lite"/>
    </source>
</evidence>
<reference evidence="7 8" key="1">
    <citation type="journal article" date="2012" name="Science">
        <title>The Paleozoic origin of enzymatic lignin decomposition reconstructed from 31 fungal genomes.</title>
        <authorList>
            <person name="Floudas D."/>
            <person name="Binder M."/>
            <person name="Riley R."/>
            <person name="Barry K."/>
            <person name="Blanchette R.A."/>
            <person name="Henrissat B."/>
            <person name="Martinez A.T."/>
            <person name="Otillar R."/>
            <person name="Spatafora J.W."/>
            <person name="Yadav J.S."/>
            <person name="Aerts A."/>
            <person name="Benoit I."/>
            <person name="Boyd A."/>
            <person name="Carlson A."/>
            <person name="Copeland A."/>
            <person name="Coutinho P.M."/>
            <person name="de Vries R.P."/>
            <person name="Ferreira P."/>
            <person name="Findley K."/>
            <person name="Foster B."/>
            <person name="Gaskell J."/>
            <person name="Glotzer D."/>
            <person name="Gorecki P."/>
            <person name="Heitman J."/>
            <person name="Hesse C."/>
            <person name="Hori C."/>
            <person name="Igarashi K."/>
            <person name="Jurgens J.A."/>
            <person name="Kallen N."/>
            <person name="Kersten P."/>
            <person name="Kohler A."/>
            <person name="Kuees U."/>
            <person name="Kumar T.K.A."/>
            <person name="Kuo A."/>
            <person name="LaButti K."/>
            <person name="Larrondo L.F."/>
            <person name="Lindquist E."/>
            <person name="Ling A."/>
            <person name="Lombard V."/>
            <person name="Lucas S."/>
            <person name="Lundell T."/>
            <person name="Martin R."/>
            <person name="McLaughlin D.J."/>
            <person name="Morgenstern I."/>
            <person name="Morin E."/>
            <person name="Murat C."/>
            <person name="Nagy L.G."/>
            <person name="Nolan M."/>
            <person name="Ohm R.A."/>
            <person name="Patyshakuliyeva A."/>
            <person name="Rokas A."/>
            <person name="Ruiz-Duenas F.J."/>
            <person name="Sabat G."/>
            <person name="Salamov A."/>
            <person name="Samejima M."/>
            <person name="Schmutz J."/>
            <person name="Slot J.C."/>
            <person name="St John F."/>
            <person name="Stenlid J."/>
            <person name="Sun H."/>
            <person name="Sun S."/>
            <person name="Syed K."/>
            <person name="Tsang A."/>
            <person name="Wiebenga A."/>
            <person name="Young D."/>
            <person name="Pisabarro A."/>
            <person name="Eastwood D.C."/>
            <person name="Martin F."/>
            <person name="Cullen D."/>
            <person name="Grigoriev I.V."/>
            <person name="Hibbett D.S."/>
        </authorList>
    </citation>
    <scope>NUCLEOTIDE SEQUENCE [LARGE SCALE GENOMIC DNA]</scope>
    <source>
        <strain evidence="7 8">MD-104</strain>
    </source>
</reference>
<evidence type="ECO:0000256" key="2">
    <source>
        <dbReference type="ARBA" id="ARBA00022801"/>
    </source>
</evidence>
<feature type="compositionally biased region" description="Polar residues" evidence="4">
    <location>
        <begin position="25"/>
        <end position="37"/>
    </location>
</feature>
<dbReference type="GO" id="GO:0005975">
    <property type="term" value="P:carbohydrate metabolic process"/>
    <property type="evidence" value="ECO:0007669"/>
    <property type="project" value="InterPro"/>
</dbReference>
<keyword evidence="3" id="KW-0326">Glycosidase</keyword>
<dbReference type="PANTHER" id="PTHR31308">
    <property type="match status" value="1"/>
</dbReference>
<evidence type="ECO:0000313" key="7">
    <source>
        <dbReference type="EMBL" id="PCH36934.1"/>
    </source>
</evidence>
<dbReference type="GO" id="GO:1904462">
    <property type="term" value="P:ergosteryl 3-beta-D-glucoside catabolic process"/>
    <property type="evidence" value="ECO:0007669"/>
    <property type="project" value="TreeGrafter"/>
</dbReference>
<dbReference type="Gene3D" id="3.20.20.80">
    <property type="entry name" value="Glycosidases"/>
    <property type="match status" value="2"/>
</dbReference>
<dbReference type="Proteomes" id="UP000218811">
    <property type="component" value="Unassembled WGS sequence"/>
</dbReference>
<evidence type="ECO:0000256" key="1">
    <source>
        <dbReference type="ARBA" id="ARBA00005641"/>
    </source>
</evidence>
<dbReference type="OrthoDB" id="9971853at2759"/>
<dbReference type="EMBL" id="KB467898">
    <property type="protein sequence ID" value="PCH36934.1"/>
    <property type="molecule type" value="Genomic_DNA"/>
</dbReference>
<dbReference type="OMA" id="NEFIPPW"/>
<keyword evidence="5" id="KW-0812">Transmembrane</keyword>
<feature type="domain" description="Glycoside hydrolase family 5 C-terminal" evidence="6">
    <location>
        <begin position="666"/>
        <end position="776"/>
    </location>
</feature>
<feature type="compositionally biased region" description="Basic and acidic residues" evidence="4">
    <location>
        <begin position="38"/>
        <end position="47"/>
    </location>
</feature>
<feature type="compositionally biased region" description="Polar residues" evidence="4">
    <location>
        <begin position="1"/>
        <end position="10"/>
    </location>
</feature>
<accession>A0A2H3JJU3</accession>
<evidence type="ECO:0000256" key="5">
    <source>
        <dbReference type="SAM" id="Phobius"/>
    </source>
</evidence>
<keyword evidence="2 7" id="KW-0378">Hydrolase</keyword>
<dbReference type="InterPro" id="IPR013780">
    <property type="entry name" value="Glyco_hydro_b"/>
</dbReference>
<dbReference type="SUPFAM" id="SSF51445">
    <property type="entry name" value="(Trans)glycosidases"/>
    <property type="match status" value="1"/>
</dbReference>